<feature type="transmembrane region" description="Helical" evidence="7">
    <location>
        <begin position="21"/>
        <end position="40"/>
    </location>
</feature>
<evidence type="ECO:0000256" key="6">
    <source>
        <dbReference type="ARBA" id="ARBA00023136"/>
    </source>
</evidence>
<keyword evidence="6 7" id="KW-0472">Membrane</keyword>
<dbReference type="InterPro" id="IPR000515">
    <property type="entry name" value="MetI-like"/>
</dbReference>
<accession>A0AAE9IA27</accession>
<feature type="transmembrane region" description="Helical" evidence="7">
    <location>
        <begin position="84"/>
        <end position="103"/>
    </location>
</feature>
<evidence type="ECO:0000256" key="7">
    <source>
        <dbReference type="RuleBase" id="RU363032"/>
    </source>
</evidence>
<dbReference type="GO" id="GO:0055085">
    <property type="term" value="P:transmembrane transport"/>
    <property type="evidence" value="ECO:0007669"/>
    <property type="project" value="InterPro"/>
</dbReference>
<keyword evidence="2 7" id="KW-0813">Transport</keyword>
<organism evidence="9 10">
    <name type="scientific">Paenibacillus polymyxa</name>
    <name type="common">Bacillus polymyxa</name>
    <dbReference type="NCBI Taxonomy" id="1406"/>
    <lineage>
        <taxon>Bacteria</taxon>
        <taxon>Bacillati</taxon>
        <taxon>Bacillota</taxon>
        <taxon>Bacilli</taxon>
        <taxon>Bacillales</taxon>
        <taxon>Paenibacillaceae</taxon>
        <taxon>Paenibacillus</taxon>
    </lineage>
</organism>
<name>A0AAE9IA27_PAEPO</name>
<feature type="domain" description="ABC transmembrane type-1" evidence="8">
    <location>
        <begin position="78"/>
        <end position="289"/>
    </location>
</feature>
<dbReference type="Pfam" id="PF00528">
    <property type="entry name" value="BPD_transp_1"/>
    <property type="match status" value="1"/>
</dbReference>
<evidence type="ECO:0000313" key="9">
    <source>
        <dbReference type="EMBL" id="URJ49702.2"/>
    </source>
</evidence>
<dbReference type="InterPro" id="IPR035906">
    <property type="entry name" value="MetI-like_sf"/>
</dbReference>
<feature type="transmembrane region" description="Helical" evidence="7">
    <location>
        <begin position="275"/>
        <end position="293"/>
    </location>
</feature>
<keyword evidence="5 7" id="KW-1133">Transmembrane helix</keyword>
<dbReference type="SUPFAM" id="SSF161098">
    <property type="entry name" value="MetI-like"/>
    <property type="match status" value="1"/>
</dbReference>
<dbReference type="CDD" id="cd06261">
    <property type="entry name" value="TM_PBP2"/>
    <property type="match status" value="1"/>
</dbReference>
<evidence type="ECO:0000256" key="1">
    <source>
        <dbReference type="ARBA" id="ARBA00004651"/>
    </source>
</evidence>
<dbReference type="PANTHER" id="PTHR30193:SF41">
    <property type="entry name" value="DIACETYLCHITOBIOSE UPTAKE SYSTEM PERMEASE PROTEIN NGCF"/>
    <property type="match status" value="1"/>
</dbReference>
<evidence type="ECO:0000256" key="4">
    <source>
        <dbReference type="ARBA" id="ARBA00022692"/>
    </source>
</evidence>
<dbReference type="Proteomes" id="UP001055784">
    <property type="component" value="Chromosome"/>
</dbReference>
<dbReference type="AlphaFoldDB" id="A0AAE9IA27"/>
<dbReference type="PANTHER" id="PTHR30193">
    <property type="entry name" value="ABC TRANSPORTER PERMEASE PROTEIN"/>
    <property type="match status" value="1"/>
</dbReference>
<dbReference type="GO" id="GO:0005886">
    <property type="term" value="C:plasma membrane"/>
    <property type="evidence" value="ECO:0007669"/>
    <property type="project" value="UniProtKB-SubCell"/>
</dbReference>
<dbReference type="Gene3D" id="1.10.3720.10">
    <property type="entry name" value="MetI-like"/>
    <property type="match status" value="1"/>
</dbReference>
<evidence type="ECO:0000256" key="5">
    <source>
        <dbReference type="ARBA" id="ARBA00022989"/>
    </source>
</evidence>
<feature type="transmembrane region" description="Helical" evidence="7">
    <location>
        <begin position="115"/>
        <end position="135"/>
    </location>
</feature>
<dbReference type="InterPro" id="IPR051393">
    <property type="entry name" value="ABC_transporter_permease"/>
</dbReference>
<protein>
    <submittedName>
        <fullName evidence="9">Sugar ABC transporter permease</fullName>
    </submittedName>
</protein>
<feature type="transmembrane region" description="Helical" evidence="7">
    <location>
        <begin position="162"/>
        <end position="187"/>
    </location>
</feature>
<evidence type="ECO:0000259" key="8">
    <source>
        <dbReference type="PROSITE" id="PS50928"/>
    </source>
</evidence>
<keyword evidence="4 7" id="KW-0812">Transmembrane</keyword>
<gene>
    <name evidence="9" type="ORF">MF626_004105</name>
</gene>
<proteinExistence type="inferred from homology"/>
<comment type="similarity">
    <text evidence="7">Belongs to the binding-protein-dependent transport system permease family.</text>
</comment>
<dbReference type="PROSITE" id="PS50928">
    <property type="entry name" value="ABC_TM1"/>
    <property type="match status" value="1"/>
</dbReference>
<dbReference type="EMBL" id="CP097770">
    <property type="protein sequence ID" value="URJ49702.2"/>
    <property type="molecule type" value="Genomic_DNA"/>
</dbReference>
<evidence type="ECO:0000256" key="3">
    <source>
        <dbReference type="ARBA" id="ARBA00022475"/>
    </source>
</evidence>
<evidence type="ECO:0000313" key="10">
    <source>
        <dbReference type="Proteomes" id="UP001055784"/>
    </source>
</evidence>
<evidence type="ECO:0000256" key="2">
    <source>
        <dbReference type="ARBA" id="ARBA00022448"/>
    </source>
</evidence>
<feature type="transmembrane region" description="Helical" evidence="7">
    <location>
        <begin position="208"/>
        <end position="229"/>
    </location>
</feature>
<keyword evidence="3" id="KW-1003">Cell membrane</keyword>
<comment type="subcellular location">
    <subcellularLocation>
        <location evidence="1 7">Cell membrane</location>
        <topology evidence="1 7">Multi-pass membrane protein</topology>
    </subcellularLocation>
</comment>
<sequence length="300" mass="33534">MRYAEKRGTWGDKGSKLEFGLFTLPVILCITIAFYIPFLMTIRYSLTKWNGISKHPKFVGLDNFKQILLGDANFAHAAWFTVKYAILYIVLVNVLAILLALVLDMKLKSSAWLRAAFFIPYILSLVIVGFIWKFIFMQGFESLGYSTGWGIFQLSWLGEEGLAFVSILAVSIWQSIGFYMVIYIAGLQSVPEDLKEAAIVDGAGPIRRFFSIILPMLAPSITISVFMALTNSIKVFDVILSLTGGGPGGTTYSIAYDIYRDTFQNNLYGYGTAKALILFVAVLIITIIQLSIFKRREVEA</sequence>
<reference evidence="9" key="1">
    <citation type="submission" date="2022-11" db="EMBL/GenBank/DDBJ databases">
        <authorList>
            <person name="Vasilchenko N.G."/>
            <person name="Prazdnova E.V."/>
            <person name="Gorovtsov A.V."/>
            <person name="Chistyakov V.A."/>
            <person name="Pak M.L."/>
        </authorList>
    </citation>
    <scope>NUCLEOTIDE SEQUENCE</scope>
    <source>
        <strain evidence="9">R 4.5</strain>
    </source>
</reference>